<dbReference type="STRING" id="504797.SAMN05421678_101222"/>
<dbReference type="InterPro" id="IPR000182">
    <property type="entry name" value="GNAT_dom"/>
</dbReference>
<protein>
    <submittedName>
        <fullName evidence="2">Protein N-acetyltransferase, RimJ/RimL family</fullName>
    </submittedName>
</protein>
<feature type="domain" description="N-acetyltransferase" evidence="1">
    <location>
        <begin position="33"/>
        <end position="179"/>
    </location>
</feature>
<dbReference type="Pfam" id="PF00583">
    <property type="entry name" value="Acetyltransf_1"/>
    <property type="match status" value="1"/>
</dbReference>
<dbReference type="SUPFAM" id="SSF55729">
    <property type="entry name" value="Acyl-CoA N-acyltransferases (Nat)"/>
    <property type="match status" value="1"/>
</dbReference>
<evidence type="ECO:0000259" key="1">
    <source>
        <dbReference type="PROSITE" id="PS51186"/>
    </source>
</evidence>
<gene>
    <name evidence="2" type="ORF">SAMN05421678_101222</name>
</gene>
<dbReference type="PROSITE" id="PS51186">
    <property type="entry name" value="GNAT"/>
    <property type="match status" value="1"/>
</dbReference>
<keyword evidence="2" id="KW-0808">Transferase</keyword>
<sequence length="186" mass="20403">MLHRSWGAKLELTDATDPERYRAFADQALAAGYDVRELGPRDAAAAHRLYAANRPDFPSTPSTEPDRYTEEEFTGLIGAGRAFGAWNADRLCALTVMRQQGPDRAGTEIIVTDRAERGRGLATAVKAYAIRTLWQEGVRHFGTGGAEVNEASLKANLRLGYEIEPLWLTYGRVARTPARSGHPTCA</sequence>
<dbReference type="GO" id="GO:0016747">
    <property type="term" value="F:acyltransferase activity, transferring groups other than amino-acyl groups"/>
    <property type="evidence" value="ECO:0007669"/>
    <property type="project" value="InterPro"/>
</dbReference>
<dbReference type="Proteomes" id="UP000199052">
    <property type="component" value="Unassembled WGS sequence"/>
</dbReference>
<evidence type="ECO:0000313" key="2">
    <source>
        <dbReference type="EMBL" id="SFF64981.1"/>
    </source>
</evidence>
<evidence type="ECO:0000313" key="3">
    <source>
        <dbReference type="Proteomes" id="UP000199052"/>
    </source>
</evidence>
<dbReference type="EMBL" id="FOOI01000001">
    <property type="protein sequence ID" value="SFF64981.1"/>
    <property type="molecule type" value="Genomic_DNA"/>
</dbReference>
<dbReference type="AlphaFoldDB" id="A0A1I2KIQ8"/>
<name>A0A1I2KIQ8_9ACTN</name>
<accession>A0A1I2KIQ8</accession>
<proteinExistence type="predicted"/>
<dbReference type="InterPro" id="IPR016181">
    <property type="entry name" value="Acyl_CoA_acyltransferase"/>
</dbReference>
<organism evidence="2 3">
    <name type="scientific">Actinopolymorpha cephalotaxi</name>
    <dbReference type="NCBI Taxonomy" id="504797"/>
    <lineage>
        <taxon>Bacteria</taxon>
        <taxon>Bacillati</taxon>
        <taxon>Actinomycetota</taxon>
        <taxon>Actinomycetes</taxon>
        <taxon>Propionibacteriales</taxon>
        <taxon>Actinopolymorphaceae</taxon>
        <taxon>Actinopolymorpha</taxon>
    </lineage>
</organism>
<reference evidence="2 3" key="1">
    <citation type="submission" date="2016-10" db="EMBL/GenBank/DDBJ databases">
        <authorList>
            <person name="de Groot N.N."/>
        </authorList>
    </citation>
    <scope>NUCLEOTIDE SEQUENCE [LARGE SCALE GENOMIC DNA]</scope>
    <source>
        <strain evidence="2 3">CPCC 202808</strain>
    </source>
</reference>
<dbReference type="Gene3D" id="3.40.630.30">
    <property type="match status" value="1"/>
</dbReference>